<sequence length="175" mass="20045">MKKFGFVLIVLLAMLAAAGAAMKHKEWTDAELQALETSWEANDSEEELDSFERRHRLISEMHKNKKDTDDPSSLPPLPGSDRVMMFVEMLPEHSSSGKGWSSKDTEKLTKKWRSLLISGGVDVRLYNADDKVLIDLERRLLPDTKEFLFDQPETNFLTVDSMDLYRDGTKRPVKN</sequence>
<evidence type="ECO:0000313" key="4">
    <source>
        <dbReference type="Proteomes" id="UP000019335"/>
    </source>
</evidence>
<dbReference type="InterPro" id="IPR019330">
    <property type="entry name" value="MESD"/>
</dbReference>
<evidence type="ECO:0000256" key="2">
    <source>
        <dbReference type="SAM" id="SignalP"/>
    </source>
</evidence>
<evidence type="ECO:0000313" key="3">
    <source>
        <dbReference type="EMBL" id="EWM29326.1"/>
    </source>
</evidence>
<comment type="caution">
    <text evidence="3">The sequence shown here is derived from an EMBL/GenBank/DDBJ whole genome shotgun (WGS) entry which is preliminary data.</text>
</comment>
<reference evidence="3 4" key="1">
    <citation type="journal article" date="2014" name="Mol. Plant">
        <title>Chromosome Scale Genome Assembly and Transcriptome Profiling of Nannochloropsis gaditana in Nitrogen Depletion.</title>
        <authorList>
            <person name="Corteggiani Carpinelli E."/>
            <person name="Telatin A."/>
            <person name="Vitulo N."/>
            <person name="Forcato C."/>
            <person name="D'Angelo M."/>
            <person name="Schiavon R."/>
            <person name="Vezzi A."/>
            <person name="Giacometti G.M."/>
            <person name="Morosinotto T."/>
            <person name="Valle G."/>
        </authorList>
    </citation>
    <scope>NUCLEOTIDE SEQUENCE [LARGE SCALE GENOMIC DNA]</scope>
    <source>
        <strain evidence="3 4">B-31</strain>
    </source>
</reference>
<protein>
    <submittedName>
        <fullName evidence="3">Mesoderm development candidate 2</fullName>
    </submittedName>
</protein>
<feature type="signal peptide" evidence="2">
    <location>
        <begin position="1"/>
        <end position="20"/>
    </location>
</feature>
<dbReference type="Pfam" id="PF10185">
    <property type="entry name" value="Mesd"/>
    <property type="match status" value="1"/>
</dbReference>
<proteinExistence type="predicted"/>
<dbReference type="GO" id="GO:0006457">
    <property type="term" value="P:protein folding"/>
    <property type="evidence" value="ECO:0007669"/>
    <property type="project" value="InterPro"/>
</dbReference>
<dbReference type="AlphaFoldDB" id="W7U924"/>
<feature type="chain" id="PRO_5004904258" evidence="2">
    <location>
        <begin position="21"/>
        <end position="175"/>
    </location>
</feature>
<gene>
    <name evidence="3" type="ORF">Naga_100136g15</name>
</gene>
<keyword evidence="4" id="KW-1185">Reference proteome</keyword>
<dbReference type="Proteomes" id="UP000019335">
    <property type="component" value="Chromosome 3"/>
</dbReference>
<dbReference type="Gene3D" id="3.30.70.260">
    <property type="match status" value="1"/>
</dbReference>
<dbReference type="EMBL" id="AZIL01000171">
    <property type="protein sequence ID" value="EWM29326.1"/>
    <property type="molecule type" value="Genomic_DNA"/>
</dbReference>
<feature type="region of interest" description="Disordered" evidence="1">
    <location>
        <begin position="61"/>
        <end position="80"/>
    </location>
</feature>
<keyword evidence="2" id="KW-0732">Signal</keyword>
<evidence type="ECO:0000256" key="1">
    <source>
        <dbReference type="SAM" id="MobiDB-lite"/>
    </source>
</evidence>
<name>W7U924_9STRA</name>
<organism evidence="3 4">
    <name type="scientific">Nannochloropsis gaditana</name>
    <dbReference type="NCBI Taxonomy" id="72520"/>
    <lineage>
        <taxon>Eukaryota</taxon>
        <taxon>Sar</taxon>
        <taxon>Stramenopiles</taxon>
        <taxon>Ochrophyta</taxon>
        <taxon>Eustigmatophyceae</taxon>
        <taxon>Eustigmatales</taxon>
        <taxon>Monodopsidaceae</taxon>
        <taxon>Nannochloropsis</taxon>
    </lineage>
</organism>
<dbReference type="OrthoDB" id="75833at2759"/>
<accession>W7U924</accession>